<feature type="compositionally biased region" description="Gly residues" evidence="1">
    <location>
        <begin position="112"/>
        <end position="125"/>
    </location>
</feature>
<reference evidence="2" key="1">
    <citation type="submission" date="2020-02" db="EMBL/GenBank/DDBJ databases">
        <authorList>
            <person name="Meier V. D."/>
        </authorList>
    </citation>
    <scope>NUCLEOTIDE SEQUENCE</scope>
    <source>
        <strain evidence="2">AVDCRST_MAG20</strain>
    </source>
</reference>
<protein>
    <submittedName>
        <fullName evidence="2">Uncharacterized protein</fullName>
    </submittedName>
</protein>
<evidence type="ECO:0000256" key="1">
    <source>
        <dbReference type="SAM" id="MobiDB-lite"/>
    </source>
</evidence>
<feature type="region of interest" description="Disordered" evidence="1">
    <location>
        <begin position="109"/>
        <end position="131"/>
    </location>
</feature>
<accession>A0A6J4IAV9</accession>
<gene>
    <name evidence="2" type="ORF">AVDCRST_MAG20-1983</name>
</gene>
<feature type="compositionally biased region" description="Basic residues" evidence="1">
    <location>
        <begin position="65"/>
        <end position="80"/>
    </location>
</feature>
<feature type="region of interest" description="Disordered" evidence="1">
    <location>
        <begin position="1"/>
        <end position="37"/>
    </location>
</feature>
<evidence type="ECO:0000313" key="2">
    <source>
        <dbReference type="EMBL" id="CAA9246111.1"/>
    </source>
</evidence>
<feature type="region of interest" description="Disordered" evidence="1">
    <location>
        <begin position="53"/>
        <end position="96"/>
    </location>
</feature>
<dbReference type="EMBL" id="CADCSY010000089">
    <property type="protein sequence ID" value="CAA9246111.1"/>
    <property type="molecule type" value="Genomic_DNA"/>
</dbReference>
<feature type="non-terminal residue" evidence="2">
    <location>
        <position position="1"/>
    </location>
</feature>
<feature type="compositionally biased region" description="Low complexity" evidence="1">
    <location>
        <begin position="1"/>
        <end position="16"/>
    </location>
</feature>
<dbReference type="AlphaFoldDB" id="A0A6J4IAV9"/>
<feature type="non-terminal residue" evidence="2">
    <location>
        <position position="131"/>
    </location>
</feature>
<sequence length="131" mass="12877">AARPGASIGARAAWAGGRRHRADRGGRPPRGGGRAAGACRRVARAEVGVEPALAGGGHAAGDARRPRRAGARPVPRRRACGRTDAPLVRRAMPGTGGAPAVVLVHRRSGVLPSGGGGRGAGGGPVGLPSCL</sequence>
<organism evidence="2">
    <name type="scientific">uncultured Acidimicrobiales bacterium</name>
    <dbReference type="NCBI Taxonomy" id="310071"/>
    <lineage>
        <taxon>Bacteria</taxon>
        <taxon>Bacillati</taxon>
        <taxon>Actinomycetota</taxon>
        <taxon>Acidimicrobiia</taxon>
        <taxon>Acidimicrobiales</taxon>
        <taxon>environmental samples</taxon>
    </lineage>
</organism>
<proteinExistence type="predicted"/>
<name>A0A6J4IAV9_9ACTN</name>